<gene>
    <name evidence="2" type="ORF">BSL78_12269</name>
</gene>
<dbReference type="STRING" id="307972.A0A2G8KS69"/>
<evidence type="ECO:0000256" key="1">
    <source>
        <dbReference type="SAM" id="MobiDB-lite"/>
    </source>
</evidence>
<dbReference type="AlphaFoldDB" id="A0A2G8KS69"/>
<organism evidence="2 3">
    <name type="scientific">Stichopus japonicus</name>
    <name type="common">Sea cucumber</name>
    <dbReference type="NCBI Taxonomy" id="307972"/>
    <lineage>
        <taxon>Eukaryota</taxon>
        <taxon>Metazoa</taxon>
        <taxon>Echinodermata</taxon>
        <taxon>Eleutherozoa</taxon>
        <taxon>Echinozoa</taxon>
        <taxon>Holothuroidea</taxon>
        <taxon>Aspidochirotacea</taxon>
        <taxon>Aspidochirotida</taxon>
        <taxon>Stichopodidae</taxon>
        <taxon>Apostichopus</taxon>
    </lineage>
</organism>
<feature type="compositionally biased region" description="Gly residues" evidence="1">
    <location>
        <begin position="106"/>
        <end position="116"/>
    </location>
</feature>
<protein>
    <submittedName>
        <fullName evidence="2">Uncharacterized protein</fullName>
    </submittedName>
</protein>
<reference evidence="2 3" key="1">
    <citation type="journal article" date="2017" name="PLoS Biol.">
        <title>The sea cucumber genome provides insights into morphological evolution and visceral regeneration.</title>
        <authorList>
            <person name="Zhang X."/>
            <person name="Sun L."/>
            <person name="Yuan J."/>
            <person name="Sun Y."/>
            <person name="Gao Y."/>
            <person name="Zhang L."/>
            <person name="Li S."/>
            <person name="Dai H."/>
            <person name="Hamel J.F."/>
            <person name="Liu C."/>
            <person name="Yu Y."/>
            <person name="Liu S."/>
            <person name="Lin W."/>
            <person name="Guo K."/>
            <person name="Jin S."/>
            <person name="Xu P."/>
            <person name="Storey K.B."/>
            <person name="Huan P."/>
            <person name="Zhang T."/>
            <person name="Zhou Y."/>
            <person name="Zhang J."/>
            <person name="Lin C."/>
            <person name="Li X."/>
            <person name="Xing L."/>
            <person name="Huo D."/>
            <person name="Sun M."/>
            <person name="Wang L."/>
            <person name="Mercier A."/>
            <person name="Li F."/>
            <person name="Yang H."/>
            <person name="Xiang J."/>
        </authorList>
    </citation>
    <scope>NUCLEOTIDE SEQUENCE [LARGE SCALE GENOMIC DNA]</scope>
    <source>
        <strain evidence="2">Shaxun</strain>
        <tissue evidence="2">Muscle</tissue>
    </source>
</reference>
<proteinExistence type="predicted"/>
<keyword evidence="3" id="KW-1185">Reference proteome</keyword>
<accession>A0A2G8KS69</accession>
<name>A0A2G8KS69_STIJA</name>
<evidence type="ECO:0000313" key="3">
    <source>
        <dbReference type="Proteomes" id="UP000230750"/>
    </source>
</evidence>
<sequence>MSAAQPNHGGRGPHGDLRGPEPGLVPQRTGPGPVLPGGLQGRQGPQQAGIPGLMQQQGGGLNEGRFPDGRGPSGNHGLMNQGQPPSGGSRQGPGAHGMMMMHPGEPGRGGIPGDHGGPMEQDPFVKDQGRRGNGQNPLGMPPRQGGMDPRGPMDARGGPMEGRGGPMEGRGGPMEGRGGPMEGRGGPMEGRGGPMEGRGGPMEGRGGPMEGRGGPMEGRGGPLDGIDPRRQGFERHPEGLSQVLAAGGLTARMQQLDPRAMQRGLPHLLPGVSAEH</sequence>
<feature type="region of interest" description="Disordered" evidence="1">
    <location>
        <begin position="1"/>
        <end position="237"/>
    </location>
</feature>
<feature type="compositionally biased region" description="Basic and acidic residues" evidence="1">
    <location>
        <begin position="226"/>
        <end position="237"/>
    </location>
</feature>
<feature type="compositionally biased region" description="Gly residues" evidence="1">
    <location>
        <begin position="159"/>
        <end position="223"/>
    </location>
</feature>
<evidence type="ECO:0000313" key="2">
    <source>
        <dbReference type="EMBL" id="PIK50844.1"/>
    </source>
</evidence>
<dbReference type="EMBL" id="MRZV01000402">
    <property type="protein sequence ID" value="PIK50844.1"/>
    <property type="molecule type" value="Genomic_DNA"/>
</dbReference>
<dbReference type="Proteomes" id="UP000230750">
    <property type="component" value="Unassembled WGS sequence"/>
</dbReference>
<comment type="caution">
    <text evidence="2">The sequence shown here is derived from an EMBL/GenBank/DDBJ whole genome shotgun (WGS) entry which is preliminary data.</text>
</comment>